<dbReference type="InterPro" id="IPR002401">
    <property type="entry name" value="Cyt_P450_E_grp-I"/>
</dbReference>
<comment type="similarity">
    <text evidence="3">Belongs to the cytochrome P450 family.</text>
</comment>
<dbReference type="OrthoDB" id="2789670at2759"/>
<dbReference type="PRINTS" id="PR00385">
    <property type="entry name" value="P450"/>
</dbReference>
<evidence type="ECO:0000313" key="10">
    <source>
        <dbReference type="EMBL" id="KAF5328299.1"/>
    </source>
</evidence>
<evidence type="ECO:0000256" key="3">
    <source>
        <dbReference type="ARBA" id="ARBA00010617"/>
    </source>
</evidence>
<dbReference type="GO" id="GO:0005506">
    <property type="term" value="F:iron ion binding"/>
    <property type="evidence" value="ECO:0007669"/>
    <property type="project" value="InterPro"/>
</dbReference>
<keyword evidence="5 9" id="KW-0479">Metal-binding</keyword>
<dbReference type="AlphaFoldDB" id="A0A8H5BS98"/>
<dbReference type="PANTHER" id="PTHR46300">
    <property type="entry name" value="P450, PUTATIVE (EUROFUNG)-RELATED-RELATED"/>
    <property type="match status" value="1"/>
</dbReference>
<keyword evidence="8" id="KW-0503">Monooxygenase</keyword>
<keyword evidence="4 9" id="KW-0349">Heme</keyword>
<dbReference type="GO" id="GO:0016705">
    <property type="term" value="F:oxidoreductase activity, acting on paired donors, with incorporation or reduction of molecular oxygen"/>
    <property type="evidence" value="ECO:0007669"/>
    <property type="project" value="InterPro"/>
</dbReference>
<comment type="cofactor">
    <cofactor evidence="1 9">
        <name>heme</name>
        <dbReference type="ChEBI" id="CHEBI:30413"/>
    </cofactor>
</comment>
<organism evidence="10 11">
    <name type="scientific">Tetrapyrgos nigripes</name>
    <dbReference type="NCBI Taxonomy" id="182062"/>
    <lineage>
        <taxon>Eukaryota</taxon>
        <taxon>Fungi</taxon>
        <taxon>Dikarya</taxon>
        <taxon>Basidiomycota</taxon>
        <taxon>Agaricomycotina</taxon>
        <taxon>Agaricomycetes</taxon>
        <taxon>Agaricomycetidae</taxon>
        <taxon>Agaricales</taxon>
        <taxon>Marasmiineae</taxon>
        <taxon>Marasmiaceae</taxon>
        <taxon>Tetrapyrgos</taxon>
    </lineage>
</organism>
<dbReference type="Proteomes" id="UP000559256">
    <property type="component" value="Unassembled WGS sequence"/>
</dbReference>
<evidence type="ECO:0000256" key="4">
    <source>
        <dbReference type="ARBA" id="ARBA00022617"/>
    </source>
</evidence>
<dbReference type="SUPFAM" id="SSF48264">
    <property type="entry name" value="Cytochrome P450"/>
    <property type="match status" value="1"/>
</dbReference>
<gene>
    <name evidence="10" type="ORF">D9758_017987</name>
</gene>
<evidence type="ECO:0000256" key="5">
    <source>
        <dbReference type="ARBA" id="ARBA00022723"/>
    </source>
</evidence>
<dbReference type="PRINTS" id="PR00463">
    <property type="entry name" value="EP450I"/>
</dbReference>
<dbReference type="Gene3D" id="1.10.630.10">
    <property type="entry name" value="Cytochrome P450"/>
    <property type="match status" value="1"/>
</dbReference>
<proteinExistence type="inferred from homology"/>
<dbReference type="InterPro" id="IPR050364">
    <property type="entry name" value="Cytochrome_P450_fung"/>
</dbReference>
<keyword evidence="6" id="KW-0560">Oxidoreductase</keyword>
<evidence type="ECO:0000256" key="7">
    <source>
        <dbReference type="ARBA" id="ARBA00023004"/>
    </source>
</evidence>
<dbReference type="GO" id="GO:0004497">
    <property type="term" value="F:monooxygenase activity"/>
    <property type="evidence" value="ECO:0007669"/>
    <property type="project" value="UniProtKB-KW"/>
</dbReference>
<feature type="binding site" description="axial binding residue" evidence="9">
    <location>
        <position position="469"/>
    </location>
    <ligand>
        <name>heme</name>
        <dbReference type="ChEBI" id="CHEBI:30413"/>
    </ligand>
    <ligandPart>
        <name>Fe</name>
        <dbReference type="ChEBI" id="CHEBI:18248"/>
    </ligandPart>
</feature>
<evidence type="ECO:0000256" key="9">
    <source>
        <dbReference type="PIRSR" id="PIRSR602401-1"/>
    </source>
</evidence>
<accession>A0A8H5BS98</accession>
<comment type="pathway">
    <text evidence="2">Secondary metabolite biosynthesis.</text>
</comment>
<protein>
    <recommendedName>
        <fullName evidence="12">Cytochrome P450</fullName>
    </recommendedName>
</protein>
<dbReference type="InterPro" id="IPR036396">
    <property type="entry name" value="Cyt_P450_sf"/>
</dbReference>
<dbReference type="InterPro" id="IPR001128">
    <property type="entry name" value="Cyt_P450"/>
</dbReference>
<evidence type="ECO:0000256" key="2">
    <source>
        <dbReference type="ARBA" id="ARBA00005179"/>
    </source>
</evidence>
<evidence type="ECO:0000313" key="11">
    <source>
        <dbReference type="Proteomes" id="UP000559256"/>
    </source>
</evidence>
<reference evidence="10 11" key="1">
    <citation type="journal article" date="2020" name="ISME J.">
        <title>Uncovering the hidden diversity of litter-decomposition mechanisms in mushroom-forming fungi.</title>
        <authorList>
            <person name="Floudas D."/>
            <person name="Bentzer J."/>
            <person name="Ahren D."/>
            <person name="Johansson T."/>
            <person name="Persson P."/>
            <person name="Tunlid A."/>
        </authorList>
    </citation>
    <scope>NUCLEOTIDE SEQUENCE [LARGE SCALE GENOMIC DNA]</scope>
    <source>
        <strain evidence="10 11">CBS 291.85</strain>
    </source>
</reference>
<evidence type="ECO:0008006" key="12">
    <source>
        <dbReference type="Google" id="ProtNLM"/>
    </source>
</evidence>
<comment type="caution">
    <text evidence="10">The sequence shown here is derived from an EMBL/GenBank/DDBJ whole genome shotgun (WGS) entry which is preliminary data.</text>
</comment>
<name>A0A8H5BS98_9AGAR</name>
<evidence type="ECO:0000256" key="8">
    <source>
        <dbReference type="ARBA" id="ARBA00023033"/>
    </source>
</evidence>
<keyword evidence="7 9" id="KW-0408">Iron</keyword>
<keyword evidence="11" id="KW-1185">Reference proteome</keyword>
<evidence type="ECO:0000256" key="1">
    <source>
        <dbReference type="ARBA" id="ARBA00001971"/>
    </source>
</evidence>
<dbReference type="PANTHER" id="PTHR46300:SF7">
    <property type="entry name" value="P450, PUTATIVE (EUROFUNG)-RELATED"/>
    <property type="match status" value="1"/>
</dbReference>
<dbReference type="EMBL" id="JAACJM010000364">
    <property type="protein sequence ID" value="KAF5328299.1"/>
    <property type="molecule type" value="Genomic_DNA"/>
</dbReference>
<dbReference type="Pfam" id="PF00067">
    <property type="entry name" value="p450"/>
    <property type="match status" value="1"/>
</dbReference>
<dbReference type="CDD" id="cd11065">
    <property type="entry name" value="CYP64-like"/>
    <property type="match status" value="1"/>
</dbReference>
<evidence type="ECO:0000256" key="6">
    <source>
        <dbReference type="ARBA" id="ARBA00023002"/>
    </source>
</evidence>
<sequence>MPAYIKPQLLGASAHYRSMLALNPKTTEFLVLLLFLYIVKRCLFRYYGKGLPPGPPGYPIIGNIFDVPSERQWIAYRDISKRYCSDIIGIKLWGTPLIVVNSLEAANDLFRERSSNYSDRPRFTMVNELVGFTWNLGFMPYGNEWKENRKGFRQELNPRKVVHYRPSMISATEQLLRRLLDKPDDFMKHLRYMAGTTVLSIAYGIQVQPENDPFIEIAERANHALVCATNSGSYLVDQLPFLKYVPDWFPGAGFKRQAKEWCKDASAMPILAFDFVKDAMAKGDFVPSVASRYLENLAAEHPNESGSSCHRPEAEKLLSNVLATIYIAGADTTVSALASFILGLVKNPDAQRKGQLAVDELTGGERLPDFSDIESVPYIDALLREALRWNPVVPLGIPHKSIEDDVYNGYYIPGGTTIIANGWAMLHDEATYGPNPHLFNPDRFLKEDGTLDPNVPFPEPAFGFGKRTCSGRELGVASIWISIACILACFDVTKAVDEDGNVIEPSGEYTSGFLCYPLPFKCSIRPRSKRAEEMIRHAKEVDGTL</sequence>
<dbReference type="GO" id="GO:0020037">
    <property type="term" value="F:heme binding"/>
    <property type="evidence" value="ECO:0007669"/>
    <property type="project" value="InterPro"/>
</dbReference>